<accession>A0AAV4M8N8</accession>
<dbReference type="EMBL" id="BPLR01019524">
    <property type="protein sequence ID" value="GIX68776.1"/>
    <property type="molecule type" value="Genomic_DNA"/>
</dbReference>
<name>A0AAV4M8N8_CAEEX</name>
<evidence type="ECO:0000313" key="1">
    <source>
        <dbReference type="EMBL" id="GIX68776.1"/>
    </source>
</evidence>
<organism evidence="1 2">
    <name type="scientific">Caerostris extrusa</name>
    <name type="common">Bark spider</name>
    <name type="synonym">Caerostris bankana</name>
    <dbReference type="NCBI Taxonomy" id="172846"/>
    <lineage>
        <taxon>Eukaryota</taxon>
        <taxon>Metazoa</taxon>
        <taxon>Ecdysozoa</taxon>
        <taxon>Arthropoda</taxon>
        <taxon>Chelicerata</taxon>
        <taxon>Arachnida</taxon>
        <taxon>Araneae</taxon>
        <taxon>Araneomorphae</taxon>
        <taxon>Entelegynae</taxon>
        <taxon>Araneoidea</taxon>
        <taxon>Araneidae</taxon>
        <taxon>Caerostris</taxon>
    </lineage>
</organism>
<dbReference type="Proteomes" id="UP001054945">
    <property type="component" value="Unassembled WGS sequence"/>
</dbReference>
<evidence type="ECO:0000313" key="2">
    <source>
        <dbReference type="Proteomes" id="UP001054945"/>
    </source>
</evidence>
<sequence length="119" mass="13508">MTLLAPGSKPSIAAWPMGQHGFQNWEIGLLHLRNCCSIPTIFSSTWSAFRVISLLWPLHILIGKSSHSQSVELMRKESHKTRLFALPTTTFIHSFPLFSLLTFTEIPSFPLFTFVFPFS</sequence>
<proteinExistence type="predicted"/>
<gene>
    <name evidence="1" type="ORF">CEXT_390891</name>
</gene>
<comment type="caution">
    <text evidence="1">The sequence shown here is derived from an EMBL/GenBank/DDBJ whole genome shotgun (WGS) entry which is preliminary data.</text>
</comment>
<protein>
    <submittedName>
        <fullName evidence="1">Uncharacterized protein</fullName>
    </submittedName>
</protein>
<reference evidence="1 2" key="1">
    <citation type="submission" date="2021-06" db="EMBL/GenBank/DDBJ databases">
        <title>Caerostris extrusa draft genome.</title>
        <authorList>
            <person name="Kono N."/>
            <person name="Arakawa K."/>
        </authorList>
    </citation>
    <scope>NUCLEOTIDE SEQUENCE [LARGE SCALE GENOMIC DNA]</scope>
</reference>
<dbReference type="AlphaFoldDB" id="A0AAV4M8N8"/>
<keyword evidence="2" id="KW-1185">Reference proteome</keyword>